<evidence type="ECO:0000256" key="2">
    <source>
        <dbReference type="SAM" id="SignalP"/>
    </source>
</evidence>
<feature type="region of interest" description="Disordered" evidence="1">
    <location>
        <begin position="75"/>
        <end position="120"/>
    </location>
</feature>
<proteinExistence type="predicted"/>
<dbReference type="PANTHER" id="PTHR43762:SF1">
    <property type="entry name" value="D-ARABINONO-1,4-LACTONE OXIDASE"/>
    <property type="match status" value="1"/>
</dbReference>
<dbReference type="InterPro" id="IPR016169">
    <property type="entry name" value="FAD-bd_PCMH_sub2"/>
</dbReference>
<feature type="signal peptide" evidence="2">
    <location>
        <begin position="1"/>
        <end position="19"/>
    </location>
</feature>
<dbReference type="SUPFAM" id="SSF56176">
    <property type="entry name" value="FAD-binding/transporter-associated domain-like"/>
    <property type="match status" value="1"/>
</dbReference>
<dbReference type="InterPro" id="IPR006094">
    <property type="entry name" value="Oxid_FAD_bind_N"/>
</dbReference>
<dbReference type="Proteomes" id="UP000095751">
    <property type="component" value="Unassembled WGS sequence"/>
</dbReference>
<organism evidence="4 5">
    <name type="scientific">Fragilariopsis cylindrus CCMP1102</name>
    <dbReference type="NCBI Taxonomy" id="635003"/>
    <lineage>
        <taxon>Eukaryota</taxon>
        <taxon>Sar</taxon>
        <taxon>Stramenopiles</taxon>
        <taxon>Ochrophyta</taxon>
        <taxon>Bacillariophyta</taxon>
        <taxon>Bacillariophyceae</taxon>
        <taxon>Bacillariophycidae</taxon>
        <taxon>Bacillariales</taxon>
        <taxon>Bacillariaceae</taxon>
        <taxon>Fragilariopsis</taxon>
    </lineage>
</organism>
<dbReference type="OrthoDB" id="610608at2759"/>
<dbReference type="InterPro" id="IPR016167">
    <property type="entry name" value="FAD-bd_PCMH_sub1"/>
</dbReference>
<dbReference type="Gene3D" id="3.30.465.10">
    <property type="match status" value="1"/>
</dbReference>
<gene>
    <name evidence="4" type="ORF">FRACYDRAFT_260799</name>
</gene>
<dbReference type="Gene3D" id="3.30.43.10">
    <property type="entry name" value="Uridine Diphospho-n-acetylenolpyruvylglucosamine Reductase, domain 2"/>
    <property type="match status" value="1"/>
</dbReference>
<dbReference type="InterPro" id="IPR010031">
    <property type="entry name" value="FAD_lactone_oxidase-like"/>
</dbReference>
<feature type="chain" id="PRO_5009193080" description="FAD-binding PCMH-type domain-containing protein" evidence="2">
    <location>
        <begin position="20"/>
        <end position="806"/>
    </location>
</feature>
<keyword evidence="5" id="KW-1185">Reference proteome</keyword>
<evidence type="ECO:0000259" key="3">
    <source>
        <dbReference type="PROSITE" id="PS51387"/>
    </source>
</evidence>
<dbReference type="InParanoid" id="A0A1E7FGG8"/>
<evidence type="ECO:0000313" key="5">
    <source>
        <dbReference type="Proteomes" id="UP000095751"/>
    </source>
</evidence>
<dbReference type="EMBL" id="KV784357">
    <property type="protein sequence ID" value="OEU17270.1"/>
    <property type="molecule type" value="Genomic_DNA"/>
</dbReference>
<evidence type="ECO:0000256" key="1">
    <source>
        <dbReference type="SAM" id="MobiDB-lite"/>
    </source>
</evidence>
<dbReference type="KEGG" id="fcy:FRACYDRAFT_260799"/>
<dbReference type="InterPro" id="IPR036318">
    <property type="entry name" value="FAD-bd_PCMH-like_sf"/>
</dbReference>
<dbReference type="InterPro" id="IPR016166">
    <property type="entry name" value="FAD-bd_PCMH"/>
</dbReference>
<keyword evidence="2" id="KW-0732">Signal</keyword>
<dbReference type="Pfam" id="PF01565">
    <property type="entry name" value="FAD_binding_4"/>
    <property type="match status" value="1"/>
</dbReference>
<accession>A0A1E7FGG8</accession>
<sequence length="806" mass="87886">MAFYALLLFFVTRSSPSIAVAVAATTTYDDNNDSNNNKEYLLLSKVSKINEEVRQALLASIASKSNDSKKKHLDGYYEDIGSGPNGGRLLAPKKKKEKKNKKDDEKKKKLNKKLKRRTPDNTNACTKLVAEEQTWKTWKFDVTTFTPVFRPKTDNELKNIIKSSIKNGCTIRMMGSRHSSDGLVMQRTETGVVVISLASHITSVEGWDDSINTQDATFRIGAGKSWYDVSALIRPHGFVLFSRTSSAFFSVGGVISNMAHGGGRDVGFVHDDVTKMLVLTSNGEFQVIDSHDELKFWRNSLGQLGMIVAIEMNIRSESIPFVAGIDPNTGQAIFDEEKGGLRMSRETTVFEQPTDRISTIGLITNIVKKAYETAATYDSSQFFFNGYTPSLTEYRTDFSGPRFSGGTGPFADPEKEAQYAAATNDIANADINADAAFTGGVLLQLSKIPICELFCIPPSGPEGDGPPCISFPSSLVPEKLLCEVPIEVSAAISTAVTNALDFAWDSAAAGPNDGFLPLDVILDFDSLAFFIPTRSLGSTIGTFYGIFAQAVSSTLPGINYLPNSLLEFRFINPKETATLNPIPTLKETESAFNEEYASFFGPDAFNTLLPPPPPGVPDGYTAVELLNIRDLFDEDYSKFFLSLQRAWSSMPTNPLVPYGDNVVKECNAALGIVPCGKSFPLPGTTCCNPPIPAYGIHLGKGWGYGFDAETTPVTEDFVPFQDSEIVNSIYATASKKDSVAKFNEKVQELKADVFSGGATLRWLQPSAPDSGFEPRKLNGQICDALNFENDPNAECINNNCSDNVCT</sequence>
<dbReference type="GO" id="GO:0016899">
    <property type="term" value="F:oxidoreductase activity, acting on the CH-OH group of donors, oxygen as acceptor"/>
    <property type="evidence" value="ECO:0007669"/>
    <property type="project" value="InterPro"/>
</dbReference>
<protein>
    <recommendedName>
        <fullName evidence="3">FAD-binding PCMH-type domain-containing protein</fullName>
    </recommendedName>
</protein>
<dbReference type="GO" id="GO:0071949">
    <property type="term" value="F:FAD binding"/>
    <property type="evidence" value="ECO:0007669"/>
    <property type="project" value="InterPro"/>
</dbReference>
<evidence type="ECO:0000313" key="4">
    <source>
        <dbReference type="EMBL" id="OEU17270.1"/>
    </source>
</evidence>
<dbReference type="PROSITE" id="PS51387">
    <property type="entry name" value="FAD_PCMH"/>
    <property type="match status" value="1"/>
</dbReference>
<reference evidence="4 5" key="1">
    <citation type="submission" date="2016-09" db="EMBL/GenBank/DDBJ databases">
        <title>Extensive genetic diversity and differential bi-allelic expression allows diatom success in the polar Southern Ocean.</title>
        <authorList>
            <consortium name="DOE Joint Genome Institute"/>
            <person name="Mock T."/>
            <person name="Otillar R.P."/>
            <person name="Strauss J."/>
            <person name="Dupont C."/>
            <person name="Frickenhaus S."/>
            <person name="Maumus F."/>
            <person name="Mcmullan M."/>
            <person name="Sanges R."/>
            <person name="Schmutz J."/>
            <person name="Toseland A."/>
            <person name="Valas R."/>
            <person name="Veluchamy A."/>
            <person name="Ward B.J."/>
            <person name="Allen A."/>
            <person name="Barry K."/>
            <person name="Falciatore A."/>
            <person name="Ferrante M."/>
            <person name="Fortunato A.E."/>
            <person name="Gloeckner G."/>
            <person name="Gruber A."/>
            <person name="Hipkin R."/>
            <person name="Janech M."/>
            <person name="Kroth P."/>
            <person name="Leese F."/>
            <person name="Lindquist E."/>
            <person name="Lyon B.R."/>
            <person name="Martin J."/>
            <person name="Mayer C."/>
            <person name="Parker M."/>
            <person name="Quesneville H."/>
            <person name="Raymond J."/>
            <person name="Uhlig C."/>
            <person name="Valentin K.U."/>
            <person name="Worden A.Z."/>
            <person name="Armbrust E.V."/>
            <person name="Bowler C."/>
            <person name="Green B."/>
            <person name="Moulton V."/>
            <person name="Van Oosterhout C."/>
            <person name="Grigoriev I."/>
        </authorList>
    </citation>
    <scope>NUCLEOTIDE SEQUENCE [LARGE SCALE GENOMIC DNA]</scope>
    <source>
        <strain evidence="4 5">CCMP1102</strain>
    </source>
</reference>
<dbReference type="PANTHER" id="PTHR43762">
    <property type="entry name" value="L-GULONOLACTONE OXIDASE"/>
    <property type="match status" value="1"/>
</dbReference>
<feature type="domain" description="FAD-binding PCMH-type" evidence="3">
    <location>
        <begin position="140"/>
        <end position="317"/>
    </location>
</feature>
<name>A0A1E7FGG8_9STRA</name>
<dbReference type="AlphaFoldDB" id="A0A1E7FGG8"/>